<dbReference type="InterPro" id="IPR052050">
    <property type="entry name" value="SecEffector_AnkRepeat"/>
</dbReference>
<dbReference type="Gene3D" id="1.25.40.20">
    <property type="entry name" value="Ankyrin repeat-containing domain"/>
    <property type="match status" value="2"/>
</dbReference>
<dbReference type="PANTHER" id="PTHR46586:SF3">
    <property type="entry name" value="ANKYRIN REPEAT-CONTAINING PROTEIN"/>
    <property type="match status" value="1"/>
</dbReference>
<dbReference type="SMART" id="SM00248">
    <property type="entry name" value="ANK"/>
    <property type="match status" value="5"/>
</dbReference>
<dbReference type="InterPro" id="IPR002110">
    <property type="entry name" value="Ankyrin_rpt"/>
</dbReference>
<accession>W2FS97</accession>
<feature type="non-terminal residue" evidence="1">
    <location>
        <position position="1"/>
    </location>
</feature>
<organism evidence="1">
    <name type="scientific">Phytophthora nicotianae</name>
    <name type="common">Potato buckeye rot agent</name>
    <name type="synonym">Phytophthora parasitica</name>
    <dbReference type="NCBI Taxonomy" id="4792"/>
    <lineage>
        <taxon>Eukaryota</taxon>
        <taxon>Sar</taxon>
        <taxon>Stramenopiles</taxon>
        <taxon>Oomycota</taxon>
        <taxon>Peronosporomycetes</taxon>
        <taxon>Peronosporales</taxon>
        <taxon>Peronosporaceae</taxon>
        <taxon>Phytophthora</taxon>
    </lineage>
</organism>
<reference evidence="1" key="1">
    <citation type="submission" date="2013-11" db="EMBL/GenBank/DDBJ databases">
        <title>The Genome Sequence of Phytophthora parasitica CJ02B3.</title>
        <authorList>
            <consortium name="The Broad Institute Genomics Platform"/>
            <person name="Russ C."/>
            <person name="Tyler B."/>
            <person name="Panabieres F."/>
            <person name="Shan W."/>
            <person name="Tripathy S."/>
            <person name="Grunwald N."/>
            <person name="Machado M."/>
            <person name="Johnson C.S."/>
            <person name="Arredondo F."/>
            <person name="Hong C."/>
            <person name="Coffey M."/>
            <person name="Young S.K."/>
            <person name="Zeng Q."/>
            <person name="Gargeya S."/>
            <person name="Fitzgerald M."/>
            <person name="Abouelleil A."/>
            <person name="Alvarado L."/>
            <person name="Chapman S.B."/>
            <person name="Gainer-Dewar J."/>
            <person name="Goldberg J."/>
            <person name="Griggs A."/>
            <person name="Gujja S."/>
            <person name="Hansen M."/>
            <person name="Howarth C."/>
            <person name="Imamovic A."/>
            <person name="Ireland A."/>
            <person name="Larimer J."/>
            <person name="McCowan C."/>
            <person name="Murphy C."/>
            <person name="Pearson M."/>
            <person name="Poon T.W."/>
            <person name="Priest M."/>
            <person name="Roberts A."/>
            <person name="Saif S."/>
            <person name="Shea T."/>
            <person name="Sykes S."/>
            <person name="Wortman J."/>
            <person name="Nusbaum C."/>
            <person name="Birren B."/>
        </authorList>
    </citation>
    <scope>NUCLEOTIDE SEQUENCE [LARGE SCALE GENOMIC DNA]</scope>
    <source>
        <strain evidence="1">CJ02B3</strain>
    </source>
</reference>
<dbReference type="Pfam" id="PF13637">
    <property type="entry name" value="Ank_4"/>
    <property type="match status" value="1"/>
</dbReference>
<sequence>QKTKILISQERMTPPVHLKIVTLVVAKLSSYTTAIDNVVATISDLLIADLPLSKAVELSPADSLALLDLVWTRSVESIPSCRWSNARLLRTKEYYYKWEFSASLVQAIRRTDLKKVHWLLDHFSDCPVDGDAVEEAAKLGYLWVLQLLKGDNSHSGIEWSPKSLDLAAAGGHWDVVRWLHKRIGTPDTRRVQYGNGTHVADYAFQENNLKELQWALAQGFTVSTTLGRTCGISGPGYPWGTVRFLIEREDDNKDLVEMAMIRAAQIGDKEFLEWLVPHHDPCKVEQVLVAAGKSGNIAALQYLLRQYADFGMPHDPFKTVYASAKEGKLDAVNWLLERYSSDPNVDIFRVSRRYVNRKGGRVRAATVMDIAASHGHLEVLKLLHHADRVQRKKRKRHERSTSSNLETCRGCTTNAMDLAASHGHLEVVKWLHAQRTEGCTAFAMNNAAANGHLQVVQWLHENRTEGCTTDAIDEAATRYCKISRCCQISSNCGIRRKPRECYESNSFVKNQIHIVQWLFTNRAEGCTDKAMDGAAANGNFELVKWLHENMNAKCTHQVMDEAARWGRLDILKWLQENRTEGCSSAAMSYAAKGGYLEILQWLYANCSISCTDQTLDEASKRGHFKVVRWIIEHGENLNMSLAMESAFRHNHLELACYLYDRLPVTSIRYGRNIDHIRDVARSNLYLI</sequence>
<gene>
    <name evidence="1" type="ORF">L915_20065</name>
</gene>
<evidence type="ECO:0000313" key="1">
    <source>
        <dbReference type="EMBL" id="ETK72935.1"/>
    </source>
</evidence>
<protein>
    <submittedName>
        <fullName evidence="1">Uncharacterized protein</fullName>
    </submittedName>
</protein>
<dbReference type="Proteomes" id="UP000053236">
    <property type="component" value="Unassembled WGS sequence"/>
</dbReference>
<name>W2FS97_PHYNI</name>
<dbReference type="AlphaFoldDB" id="W2FS97"/>
<proteinExistence type="predicted"/>
<dbReference type="InterPro" id="IPR036770">
    <property type="entry name" value="Ankyrin_rpt-contain_sf"/>
</dbReference>
<dbReference type="PANTHER" id="PTHR46586">
    <property type="entry name" value="ANKYRIN REPEAT-CONTAINING PROTEIN"/>
    <property type="match status" value="1"/>
</dbReference>
<dbReference type="VEuPathDB" id="FungiDB:PPTG_05940"/>
<dbReference type="EMBL" id="KI689467">
    <property type="protein sequence ID" value="ETK72935.1"/>
    <property type="molecule type" value="Genomic_DNA"/>
</dbReference>
<dbReference type="SUPFAM" id="SSF48403">
    <property type="entry name" value="Ankyrin repeat"/>
    <property type="match status" value="2"/>
</dbReference>